<keyword evidence="1" id="KW-0732">Signal</keyword>
<name>A0A3D3FZH0_ACIRA</name>
<sequence length="487" mass="52703">MIHHWKTTGFRMSCLAAMAGLCLTQTGYALESLSDDRLAETTGEGIALLPENFKMVFQGPNDQSAASSYNRSNITDAAKYDTGFIRIIPTGENYEQLKLTAAQAAAMHNKADIFIYGLALSKSNSDLNQRFSNQGFNWGDAANPWLFRAGTATNIKQFAAKNPSGDISYLALEAPLVKVDADESDNNIKLGFWLDAFSRSWNSSNTLNPITGAPIPKPTADGNDQDLDRNQRLRMQFVANGLSLNGSQVRLFQTQASDNTQHNQSLGMANIIRLNTNDNPSTLKISDSETSRNAKAIRLSTAAIQEGTAATPALDKSFAPIFNDQEGLYLYSPNLNLVLGNMYQPFVLGSEGNNIILEVTRIPNVPEIYSQIYTFYNDTDKDTKLEGALTAASFKGSTCNVAYCGSNLSDVKAGTSTIKYQGTNATHSSISIGSVTRDPTTNLLKANTDSNATGVVFRGPSNTMTNLGSAVIDGVMIQHLKFKTTGL</sequence>
<organism evidence="2 3">
    <name type="scientific">Acinetobacter radioresistens</name>
    <dbReference type="NCBI Taxonomy" id="40216"/>
    <lineage>
        <taxon>Bacteria</taxon>
        <taxon>Pseudomonadati</taxon>
        <taxon>Pseudomonadota</taxon>
        <taxon>Gammaproteobacteria</taxon>
        <taxon>Moraxellales</taxon>
        <taxon>Moraxellaceae</taxon>
        <taxon>Acinetobacter</taxon>
    </lineage>
</organism>
<evidence type="ECO:0000313" key="2">
    <source>
        <dbReference type="EMBL" id="HCM31186.1"/>
    </source>
</evidence>
<protein>
    <submittedName>
        <fullName evidence="2">Uncharacterized protein</fullName>
    </submittedName>
</protein>
<proteinExistence type="predicted"/>
<dbReference type="EMBL" id="DPXL01000078">
    <property type="protein sequence ID" value="HCM31186.1"/>
    <property type="molecule type" value="Genomic_DNA"/>
</dbReference>
<evidence type="ECO:0000256" key="1">
    <source>
        <dbReference type="SAM" id="SignalP"/>
    </source>
</evidence>
<feature type="chain" id="PRO_5017655673" evidence="1">
    <location>
        <begin position="30"/>
        <end position="487"/>
    </location>
</feature>
<gene>
    <name evidence="2" type="ORF">DIC32_06015</name>
</gene>
<evidence type="ECO:0000313" key="3">
    <source>
        <dbReference type="Proteomes" id="UP000262257"/>
    </source>
</evidence>
<dbReference type="AlphaFoldDB" id="A0A3D3FZH0"/>
<dbReference type="Proteomes" id="UP000262257">
    <property type="component" value="Unassembled WGS sequence"/>
</dbReference>
<reference evidence="2 3" key="1">
    <citation type="journal article" date="2018" name="Nat. Biotechnol.">
        <title>A standardized bacterial taxonomy based on genome phylogeny substantially revises the tree of life.</title>
        <authorList>
            <person name="Parks D.H."/>
            <person name="Chuvochina M."/>
            <person name="Waite D.W."/>
            <person name="Rinke C."/>
            <person name="Skarshewski A."/>
            <person name="Chaumeil P.A."/>
            <person name="Hugenholtz P."/>
        </authorList>
    </citation>
    <scope>NUCLEOTIDE SEQUENCE [LARGE SCALE GENOMIC DNA]</scope>
    <source>
        <strain evidence="2">UBA10045</strain>
    </source>
</reference>
<accession>A0A3D3FZH0</accession>
<dbReference type="RefSeq" id="WP_284909035.1">
    <property type="nucleotide sequence ID" value="NZ_JASPBZ010000014.1"/>
</dbReference>
<comment type="caution">
    <text evidence="2">The sequence shown here is derived from an EMBL/GenBank/DDBJ whole genome shotgun (WGS) entry which is preliminary data.</text>
</comment>
<feature type="signal peptide" evidence="1">
    <location>
        <begin position="1"/>
        <end position="29"/>
    </location>
</feature>